<dbReference type="InterPro" id="IPR036770">
    <property type="entry name" value="Ankyrin_rpt-contain_sf"/>
</dbReference>
<dbReference type="InterPro" id="IPR001245">
    <property type="entry name" value="Ser-Thr/Tyr_kinase_cat_dom"/>
</dbReference>
<protein>
    <recommendedName>
        <fullName evidence="3">Protein kinase domain-containing protein</fullName>
    </recommendedName>
</protein>
<dbReference type="Gene3D" id="1.10.510.10">
    <property type="entry name" value="Transferase(Phosphotransferase) domain 1"/>
    <property type="match status" value="1"/>
</dbReference>
<feature type="repeat" description="ANK" evidence="1">
    <location>
        <begin position="667"/>
        <end position="699"/>
    </location>
</feature>
<feature type="repeat" description="ANK" evidence="1">
    <location>
        <begin position="526"/>
        <end position="558"/>
    </location>
</feature>
<feature type="repeat" description="ANK" evidence="1">
    <location>
        <begin position="1062"/>
        <end position="1094"/>
    </location>
</feature>
<feature type="repeat" description="ANK" evidence="1">
    <location>
        <begin position="589"/>
        <end position="621"/>
    </location>
</feature>
<dbReference type="SMART" id="SM00248">
    <property type="entry name" value="ANK"/>
    <property type="match status" value="22"/>
</dbReference>
<feature type="compositionally biased region" description="Acidic residues" evidence="2">
    <location>
        <begin position="1106"/>
        <end position="1116"/>
    </location>
</feature>
<feature type="repeat" description="ANK" evidence="1">
    <location>
        <begin position="763"/>
        <end position="795"/>
    </location>
</feature>
<name>A0ABR2VQF6_9FUNG</name>
<feature type="region of interest" description="Disordered" evidence="2">
    <location>
        <begin position="1103"/>
        <end position="1123"/>
    </location>
</feature>
<keyword evidence="1" id="KW-0040">ANK repeat</keyword>
<dbReference type="PROSITE" id="PS50088">
    <property type="entry name" value="ANK_REPEAT"/>
    <property type="match status" value="16"/>
</dbReference>
<dbReference type="InterPro" id="IPR000719">
    <property type="entry name" value="Prot_kinase_dom"/>
</dbReference>
<dbReference type="PANTHER" id="PTHR24118:SF99">
    <property type="entry name" value="POTE ANKYRIN DOMAIN FAMILY MEMBER 3C-RELATED"/>
    <property type="match status" value="1"/>
</dbReference>
<evidence type="ECO:0000256" key="2">
    <source>
        <dbReference type="SAM" id="MobiDB-lite"/>
    </source>
</evidence>
<organism evidence="4 5">
    <name type="scientific">Basidiobolus ranarum</name>
    <dbReference type="NCBI Taxonomy" id="34480"/>
    <lineage>
        <taxon>Eukaryota</taxon>
        <taxon>Fungi</taxon>
        <taxon>Fungi incertae sedis</taxon>
        <taxon>Zoopagomycota</taxon>
        <taxon>Entomophthoromycotina</taxon>
        <taxon>Basidiobolomycetes</taxon>
        <taxon>Basidiobolales</taxon>
        <taxon>Basidiobolaceae</taxon>
        <taxon>Basidiobolus</taxon>
    </lineage>
</organism>
<feature type="repeat" description="ANK" evidence="1">
    <location>
        <begin position="460"/>
        <end position="492"/>
    </location>
</feature>
<reference evidence="4 5" key="1">
    <citation type="submission" date="2023-04" db="EMBL/GenBank/DDBJ databases">
        <title>Genome of Basidiobolus ranarum AG-B5.</title>
        <authorList>
            <person name="Stajich J.E."/>
            <person name="Carter-House D."/>
            <person name="Gryganskyi A."/>
        </authorList>
    </citation>
    <scope>NUCLEOTIDE SEQUENCE [LARGE SCALE GENOMIC DNA]</scope>
    <source>
        <strain evidence="4 5">AG-B5</strain>
    </source>
</reference>
<evidence type="ECO:0000313" key="4">
    <source>
        <dbReference type="EMBL" id="KAK9693062.1"/>
    </source>
</evidence>
<dbReference type="Proteomes" id="UP001479436">
    <property type="component" value="Unassembled WGS sequence"/>
</dbReference>
<evidence type="ECO:0000313" key="5">
    <source>
        <dbReference type="Proteomes" id="UP001479436"/>
    </source>
</evidence>
<feature type="repeat" description="ANK" evidence="1">
    <location>
        <begin position="730"/>
        <end position="762"/>
    </location>
</feature>
<dbReference type="InterPro" id="IPR011009">
    <property type="entry name" value="Kinase-like_dom_sf"/>
</dbReference>
<proteinExistence type="predicted"/>
<accession>A0ABR2VQF6</accession>
<evidence type="ECO:0000259" key="3">
    <source>
        <dbReference type="PROSITE" id="PS50011"/>
    </source>
</evidence>
<feature type="repeat" description="ANK" evidence="1">
    <location>
        <begin position="427"/>
        <end position="459"/>
    </location>
</feature>
<sequence>MIVALSISSINLLQLGKTPTQDRLVALMNIQRADISSVEVVVQAENEKILKGSLGSQLVSIKEVDPIVIEPDVAVAEILKLTVLAIEGLLQPVGLIRGDEKESGTLPWLVTEYVCDPTLDEFVNEHGETVGWEGMRIILLKVAKILEKSLEAGMIHAGLNLSSIVIDGDMEPKIIDFVGGVKYRSYKMMDTEWTAPESLSSSCDIYSFGILCYKVFGRISKPQQNKRKLQELEEHLEGSELIEALAPDWPHEMRRLIVSCTQVNPDDRINVQEVVSTLQSLSWAKAQLDSITNYLTRQATEAEDSSYEHAKRMVHLMTKGDIVISRGVMALVETILGNAESAVMWVESFSEPIETLPTIGGRALQHWACAKYCANLVKILVEREVDINQLDEDGESALHIASQTGGEELVPILLAVDGVNVNIRNSQEDTPLLHATRARNSGIVKLLLDAGARTSIENCKEQSPLLLAVKNGDAEIVRLLLSAGVNVNIETVTGKTPATVTAEHGHLELLKLLIQAGANVNVEDTSYGSPLYHAVENGHLEMVKFLLQEGASVRITTDRGNTPLHVVEDEAIAEVLLKAVPELEVTNNDDSTPLYRAALSGNLKLVKLLLDYGASVEFGSINILMAPFTRYVAPFGSSKTPFGSDSHNIEIVEILLDAGARVNVVNTQGSLLHMAVETGDTEVVKLLLNAGAEINIYDESKKRPLDFAMKIGNEGMVDFLKSFGAKQYAEGDFDLHIASKMGDYNQVVSLIKQGADVNAKEHNGWTALHYSVKNGHRKICKYLISAKAQVDIKNYEGHAPLFVAIAWRNLDIVRLLLRAGADVNTRSDYGITPLHNAAIIADLALMKILLEYGAAVNSKDALGGTALHYAVDHDVAFVLKLLNFGADVNIRDINNETPLHRAAQRKSWPAVYTLLNDGSDINARSLDGSTPLHAAVKENEEVIMRELIACQANVTTKDRYGNIPLHFAFFCSDRSLLSLLYNGVDVNEKNFLGNTPLHYFSQCCNVEGVNFLIKSGAQVNATNNSGDTPLHNAGRSGSSIEYVQVIWLLVHAGANVNAINNMGNTPLHHAASEGDMEAVSLLLDWGALADIENNRGLVAELAGSDSDSELESESDDNQSCIDV</sequence>
<feature type="repeat" description="ANK" evidence="1">
    <location>
        <begin position="992"/>
        <end position="1024"/>
    </location>
</feature>
<feature type="repeat" description="ANK" evidence="1">
    <location>
        <begin position="493"/>
        <end position="525"/>
    </location>
</feature>
<evidence type="ECO:0000256" key="1">
    <source>
        <dbReference type="PROSITE-ProRule" id="PRU00023"/>
    </source>
</evidence>
<comment type="caution">
    <text evidence="4">The sequence shown here is derived from an EMBL/GenBank/DDBJ whole genome shotgun (WGS) entry which is preliminary data.</text>
</comment>
<dbReference type="SUPFAM" id="SSF48403">
    <property type="entry name" value="Ankyrin repeat"/>
    <property type="match status" value="3"/>
</dbReference>
<dbReference type="Gene3D" id="1.25.40.20">
    <property type="entry name" value="Ankyrin repeat-containing domain"/>
    <property type="match status" value="8"/>
</dbReference>
<feature type="domain" description="Protein kinase" evidence="3">
    <location>
        <begin position="27"/>
        <end position="281"/>
    </location>
</feature>
<dbReference type="Pfam" id="PF07714">
    <property type="entry name" value="PK_Tyr_Ser-Thr"/>
    <property type="match status" value="1"/>
</dbReference>
<gene>
    <name evidence="4" type="ORF">K7432_014080</name>
</gene>
<feature type="repeat" description="ANK" evidence="1">
    <location>
        <begin position="829"/>
        <end position="861"/>
    </location>
</feature>
<dbReference type="Pfam" id="PF00023">
    <property type="entry name" value="Ank"/>
    <property type="match status" value="1"/>
</dbReference>
<dbReference type="SUPFAM" id="SSF56112">
    <property type="entry name" value="Protein kinase-like (PK-like)"/>
    <property type="match status" value="1"/>
</dbReference>
<feature type="repeat" description="ANK" evidence="1">
    <location>
        <begin position="894"/>
        <end position="926"/>
    </location>
</feature>
<dbReference type="Pfam" id="PF12796">
    <property type="entry name" value="Ank_2"/>
    <property type="match status" value="7"/>
</dbReference>
<dbReference type="PRINTS" id="PR01415">
    <property type="entry name" value="ANKYRIN"/>
</dbReference>
<feature type="repeat" description="ANK" evidence="1">
    <location>
        <begin position="393"/>
        <end position="426"/>
    </location>
</feature>
<dbReference type="PANTHER" id="PTHR24118">
    <property type="entry name" value="POTE ANKYRIN DOMAIN"/>
    <property type="match status" value="1"/>
</dbReference>
<dbReference type="InterPro" id="IPR002110">
    <property type="entry name" value="Ankyrin_rpt"/>
</dbReference>
<dbReference type="PROSITE" id="PS50011">
    <property type="entry name" value="PROTEIN_KINASE_DOM"/>
    <property type="match status" value="1"/>
</dbReference>
<feature type="repeat" description="ANK" evidence="1">
    <location>
        <begin position="1025"/>
        <end position="1061"/>
    </location>
</feature>
<dbReference type="EMBL" id="JASJQH010008385">
    <property type="protein sequence ID" value="KAK9693062.1"/>
    <property type="molecule type" value="Genomic_DNA"/>
</dbReference>
<keyword evidence="5" id="KW-1185">Reference proteome</keyword>
<dbReference type="PROSITE" id="PS50297">
    <property type="entry name" value="ANK_REP_REGION"/>
    <property type="match status" value="16"/>
</dbReference>
<feature type="repeat" description="ANK" evidence="1">
    <location>
        <begin position="796"/>
        <end position="828"/>
    </location>
</feature>
<feature type="repeat" description="ANK" evidence="1">
    <location>
        <begin position="927"/>
        <end position="959"/>
    </location>
</feature>